<dbReference type="GO" id="GO:0005524">
    <property type="term" value="F:ATP binding"/>
    <property type="evidence" value="ECO:0007669"/>
    <property type="project" value="InterPro"/>
</dbReference>
<name>A0A1V4HXV4_NITVU</name>
<reference evidence="2 3" key="1">
    <citation type="submission" date="2017-02" db="EMBL/GenBank/DDBJ databases">
        <title>Genome sequence of the nitrite-oxidizing bacterium Nitrobacter vulgaris strain Ab1.</title>
        <authorList>
            <person name="Mellbye B.L."/>
            <person name="Davis E.W."/>
            <person name="Spieck E."/>
            <person name="Chang J.H."/>
            <person name="Bottomley P.J."/>
            <person name="Sayavedra-Soto L.A."/>
        </authorList>
    </citation>
    <scope>NUCLEOTIDE SEQUENCE [LARGE SCALE GENOMIC DNA]</scope>
    <source>
        <strain evidence="2 3">Ab1</strain>
    </source>
</reference>
<dbReference type="InterPro" id="IPR003593">
    <property type="entry name" value="AAA+_ATPase"/>
</dbReference>
<comment type="caution">
    <text evidence="2">The sequence shown here is derived from an EMBL/GenBank/DDBJ whole genome shotgun (WGS) entry which is preliminary data.</text>
</comment>
<dbReference type="AlphaFoldDB" id="A0A1V4HXV4"/>
<dbReference type="Gene3D" id="3.40.50.300">
    <property type="entry name" value="P-loop containing nucleotide triphosphate hydrolases"/>
    <property type="match status" value="1"/>
</dbReference>
<keyword evidence="3" id="KW-1185">Reference proteome</keyword>
<dbReference type="Pfam" id="PF07728">
    <property type="entry name" value="AAA_5"/>
    <property type="match status" value="1"/>
</dbReference>
<dbReference type="STRING" id="29421.B2M20_11565"/>
<evidence type="ECO:0000313" key="2">
    <source>
        <dbReference type="EMBL" id="OPH82705.1"/>
    </source>
</evidence>
<dbReference type="EMBL" id="MWPQ01000042">
    <property type="protein sequence ID" value="OPH82705.1"/>
    <property type="molecule type" value="Genomic_DNA"/>
</dbReference>
<dbReference type="GO" id="GO:0016887">
    <property type="term" value="F:ATP hydrolysis activity"/>
    <property type="evidence" value="ECO:0007669"/>
    <property type="project" value="InterPro"/>
</dbReference>
<dbReference type="SUPFAM" id="SSF52540">
    <property type="entry name" value="P-loop containing nucleoside triphosphate hydrolases"/>
    <property type="match status" value="1"/>
</dbReference>
<dbReference type="REBASE" id="197855">
    <property type="entry name" value="NvuAb1McrBCP"/>
</dbReference>
<accession>A0A1V4HXV4</accession>
<dbReference type="SMART" id="SM00382">
    <property type="entry name" value="AAA"/>
    <property type="match status" value="1"/>
</dbReference>
<evidence type="ECO:0000313" key="3">
    <source>
        <dbReference type="Proteomes" id="UP000189940"/>
    </source>
</evidence>
<dbReference type="PANTHER" id="PTHR37291:SF1">
    <property type="entry name" value="TYPE IV METHYL-DIRECTED RESTRICTION ENZYME ECOKMCRB SUBUNIT"/>
    <property type="match status" value="1"/>
</dbReference>
<sequence length="693" mass="77115">MPQHLGQLVRLTHERGWPIPSAIVVNKGDVDTGKLDGTAREGLLAAAKDVGLTVGDPEQFVKEEQQKVFAWAATAPETLGLGSSKRDATNPAGPRFVQYFGPVLEALRALGGEGKPKDVYDWIVANGDLPKSEIDATTKGGNAGFQNKIGWARFYLVKGGLIDDSQRGKWVLTQEGRDTTLDASSSLALFKEIRARGWEDDDEESPAPIGTEAVAELFDDSSRQFWFAGAAWSEGDQLDRFLQEGIWQNGYDEKFSDLVRKIKPGDRIAIKSSFVKKHNLPFEAGGKSVSCMRIKAVGTVRENLNDGKTVRVDWVPLNPPRDWFLYTYRTTLHQADPDDDLARRLILFTFADLQQDFQFWTRVPYFSRKFSASTTTASLESFFVDQEETEADAEVADVPTYAVGDIAKEGCFLPPKTLESALQRLAEKKNIILQGPPGTGKTWLAKRLAYALIGTKDRKVARARTRVVQFHPSLSYEDFVRGWRPTEGGKLELVDGVFLKLVQAASAVPEPFVLIIEEINRGNPAQVFGEMLTLLEDTKRRPEEALELAYSRDGERIHIPPNLHVIGTMNIADRSLALVDLALRRRFAFLSLEPQLGPLWQAWCAEKVGLDKATIEMIEQKVVALNQAISNDRSLGAQFRIGHSYVTPQEGATIPDGGAWFEQIVQTEIGPLLEEYWFDAPEKAAEAKRRLLA</sequence>
<dbReference type="InterPro" id="IPR011704">
    <property type="entry name" value="ATPase_dyneun-rel_AAA"/>
</dbReference>
<proteinExistence type="predicted"/>
<dbReference type="PANTHER" id="PTHR37291">
    <property type="entry name" value="5-METHYLCYTOSINE-SPECIFIC RESTRICTION ENZYME B"/>
    <property type="match status" value="1"/>
</dbReference>
<dbReference type="InterPro" id="IPR025745">
    <property type="entry name" value="Mrr-like_N_dom"/>
</dbReference>
<dbReference type="CDD" id="cd00009">
    <property type="entry name" value="AAA"/>
    <property type="match status" value="1"/>
</dbReference>
<dbReference type="Pfam" id="PF14338">
    <property type="entry name" value="Mrr_N"/>
    <property type="match status" value="1"/>
</dbReference>
<evidence type="ECO:0000259" key="1">
    <source>
        <dbReference type="SMART" id="SM00382"/>
    </source>
</evidence>
<dbReference type="InterPro" id="IPR027417">
    <property type="entry name" value="P-loop_NTPase"/>
</dbReference>
<dbReference type="InterPro" id="IPR052934">
    <property type="entry name" value="Methyl-DNA_Rec/Restrict_Enz"/>
</dbReference>
<gene>
    <name evidence="2" type="ORF">B2M20_11565</name>
</gene>
<feature type="domain" description="AAA+ ATPase" evidence="1">
    <location>
        <begin position="427"/>
        <end position="593"/>
    </location>
</feature>
<organism evidence="2 3">
    <name type="scientific">Nitrobacter vulgaris</name>
    <dbReference type="NCBI Taxonomy" id="29421"/>
    <lineage>
        <taxon>Bacteria</taxon>
        <taxon>Pseudomonadati</taxon>
        <taxon>Pseudomonadota</taxon>
        <taxon>Alphaproteobacteria</taxon>
        <taxon>Hyphomicrobiales</taxon>
        <taxon>Nitrobacteraceae</taxon>
        <taxon>Nitrobacter</taxon>
    </lineage>
</organism>
<dbReference type="Proteomes" id="UP000189940">
    <property type="component" value="Unassembled WGS sequence"/>
</dbReference>
<protein>
    <recommendedName>
        <fullName evidence="1">AAA+ ATPase domain-containing protein</fullName>
    </recommendedName>
</protein>